<dbReference type="SUPFAM" id="SSF81345">
    <property type="entry name" value="ABC transporter involved in vitamin B12 uptake, BtuC"/>
    <property type="match status" value="2"/>
</dbReference>
<feature type="transmembrane region" description="Helical" evidence="8">
    <location>
        <begin position="234"/>
        <end position="261"/>
    </location>
</feature>
<dbReference type="Pfam" id="PF01032">
    <property type="entry name" value="FecCD"/>
    <property type="match status" value="2"/>
</dbReference>
<evidence type="ECO:0000256" key="6">
    <source>
        <dbReference type="ARBA" id="ARBA00022989"/>
    </source>
</evidence>
<sequence>MTRTKSVSIWVAGFVLLLLFSAIHMTQGQAAIRLADVLQGVWMKGKVQNILLELRLPRVAIGLIAGAALASAGVMLQTITRNPLASAGTLGINAGAYFFVVLAMIAFPNLLAEYRFLIALFGAAAAALLIMALVGKQLDPVRIALTGMICTMLFSALTSGLQILFEEQTQTVFLWGSGSLVQFGWSGVQFSAGMAAVSLLLMILLSRSLDLLSLGEDVASSLGGNVVRTKLAAWMLAIVASAVTVSVVGPIGFVGLVAPHLVRLMGIQGHRAVLIHSALWGALLLIGADVFGRWLSPAAEVPVGAMTALIGGPWLMVLAYRTGKKHSSRTNRLGGTDTPKSFLVLVLLLSVLSVFVLLLGLSFGGTKWLSSAALLDGSGWSSAAVQFRIPRVLGAFLVGVLLALSGLLFQAVLRNPLAEPSILGVTSGGGVGGLLVLLVFPGLSAAWIPMGAIIGALAAMAIILAITWRSNWEPIMLALMGISVSAIASAIIQILIVRANIYITPALVWLAGSTYGISWKSFSLLLVVVVITVPLVFVLTRKLDLLGYGDEIATGLGLDVGRERLFAIGLGVAMAGFAVSIVGTIGFIGLIAPHIVRRLTSPEHRLMVPLVMLTGGFLLVLADFMGRYLLAPKEVPSGLMIALIGAPYILYLLRRT</sequence>
<dbReference type="CDD" id="cd06550">
    <property type="entry name" value="TM_ABC_iron-siderophores_like"/>
    <property type="match status" value="2"/>
</dbReference>
<dbReference type="PANTHER" id="PTHR30472:SF37">
    <property type="entry name" value="FE(3+) DICITRATE TRANSPORT SYSTEM PERMEASE PROTEIN FECD-RELATED"/>
    <property type="match status" value="1"/>
</dbReference>
<feature type="transmembrane region" description="Helical" evidence="8">
    <location>
        <begin position="114"/>
        <end position="134"/>
    </location>
</feature>
<evidence type="ECO:0000256" key="1">
    <source>
        <dbReference type="ARBA" id="ARBA00004651"/>
    </source>
</evidence>
<evidence type="ECO:0000256" key="4">
    <source>
        <dbReference type="ARBA" id="ARBA00022475"/>
    </source>
</evidence>
<feature type="transmembrane region" description="Helical" evidence="8">
    <location>
        <begin position="90"/>
        <end position="108"/>
    </location>
</feature>
<dbReference type="InterPro" id="IPR037294">
    <property type="entry name" value="ABC_BtuC-like"/>
</dbReference>
<feature type="transmembrane region" description="Helical" evidence="8">
    <location>
        <begin position="301"/>
        <end position="320"/>
    </location>
</feature>
<keyword evidence="6 8" id="KW-1133">Transmembrane helix</keyword>
<evidence type="ECO:0000256" key="7">
    <source>
        <dbReference type="ARBA" id="ARBA00023136"/>
    </source>
</evidence>
<name>A0ABT4DQQ2_9BACL</name>
<gene>
    <name evidence="9" type="ORF">M5X09_07670</name>
</gene>
<dbReference type="PANTHER" id="PTHR30472">
    <property type="entry name" value="FERRIC ENTEROBACTIN TRANSPORT SYSTEM PERMEASE PROTEIN"/>
    <property type="match status" value="1"/>
</dbReference>
<feature type="transmembrane region" description="Helical" evidence="8">
    <location>
        <begin position="565"/>
        <end position="596"/>
    </location>
</feature>
<feature type="transmembrane region" description="Helical" evidence="8">
    <location>
        <begin position="635"/>
        <end position="653"/>
    </location>
</feature>
<dbReference type="EMBL" id="JAMDLW010000008">
    <property type="protein sequence ID" value="MCY9519560.1"/>
    <property type="molecule type" value="Genomic_DNA"/>
</dbReference>
<evidence type="ECO:0000256" key="5">
    <source>
        <dbReference type="ARBA" id="ARBA00022692"/>
    </source>
</evidence>
<accession>A0ABT4DQQ2</accession>
<protein>
    <submittedName>
        <fullName evidence="9">Iron ABC transporter permease</fullName>
    </submittedName>
</protein>
<dbReference type="RefSeq" id="WP_087434798.1">
    <property type="nucleotide sequence ID" value="NZ_JAMDLV010000015.1"/>
</dbReference>
<evidence type="ECO:0000256" key="3">
    <source>
        <dbReference type="ARBA" id="ARBA00022448"/>
    </source>
</evidence>
<feature type="transmembrane region" description="Helical" evidence="8">
    <location>
        <begin position="59"/>
        <end position="78"/>
    </location>
</feature>
<comment type="similarity">
    <text evidence="2">Belongs to the binding-protein-dependent transport system permease family. FecCD subfamily.</text>
</comment>
<reference evidence="9 10" key="1">
    <citation type="submission" date="2022-05" db="EMBL/GenBank/DDBJ databases">
        <title>Genome Sequencing of Bee-Associated Microbes.</title>
        <authorList>
            <person name="Dunlap C."/>
        </authorList>
    </citation>
    <scope>NUCLEOTIDE SEQUENCE [LARGE SCALE GENOMIC DNA]</scope>
    <source>
        <strain evidence="9 10">NRRL NRS-1438</strain>
    </source>
</reference>
<evidence type="ECO:0000256" key="2">
    <source>
        <dbReference type="ARBA" id="ARBA00007935"/>
    </source>
</evidence>
<evidence type="ECO:0000313" key="9">
    <source>
        <dbReference type="EMBL" id="MCY9519560.1"/>
    </source>
</evidence>
<comment type="caution">
    <text evidence="9">The sequence shown here is derived from an EMBL/GenBank/DDBJ whole genome shotgun (WGS) entry which is preliminary data.</text>
</comment>
<dbReference type="Proteomes" id="UP001207626">
    <property type="component" value="Unassembled WGS sequence"/>
</dbReference>
<evidence type="ECO:0000313" key="10">
    <source>
        <dbReference type="Proteomes" id="UP001207626"/>
    </source>
</evidence>
<feature type="transmembrane region" description="Helical" evidence="8">
    <location>
        <begin position="341"/>
        <end position="369"/>
    </location>
</feature>
<keyword evidence="4" id="KW-1003">Cell membrane</keyword>
<comment type="subcellular location">
    <subcellularLocation>
        <location evidence="1">Cell membrane</location>
        <topology evidence="1">Multi-pass membrane protein</topology>
    </subcellularLocation>
</comment>
<dbReference type="Gene3D" id="1.10.3470.10">
    <property type="entry name" value="ABC transporter involved in vitamin B12 uptake, BtuC"/>
    <property type="match status" value="2"/>
</dbReference>
<keyword evidence="10" id="KW-1185">Reference proteome</keyword>
<keyword evidence="5 8" id="KW-0812">Transmembrane</keyword>
<evidence type="ECO:0000256" key="8">
    <source>
        <dbReference type="SAM" id="Phobius"/>
    </source>
</evidence>
<keyword evidence="3" id="KW-0813">Transport</keyword>
<feature type="transmembrane region" description="Helical" evidence="8">
    <location>
        <begin position="421"/>
        <end position="440"/>
    </location>
</feature>
<feature type="transmembrane region" description="Helical" evidence="8">
    <location>
        <begin position="475"/>
        <end position="495"/>
    </location>
</feature>
<feature type="transmembrane region" description="Helical" evidence="8">
    <location>
        <begin position="501"/>
        <end position="517"/>
    </location>
</feature>
<feature type="transmembrane region" description="Helical" evidence="8">
    <location>
        <begin position="524"/>
        <end position="540"/>
    </location>
</feature>
<feature type="transmembrane region" description="Helical" evidence="8">
    <location>
        <begin position="141"/>
        <end position="165"/>
    </location>
</feature>
<feature type="transmembrane region" description="Helical" evidence="8">
    <location>
        <begin position="389"/>
        <end position="409"/>
    </location>
</feature>
<proteinExistence type="inferred from homology"/>
<feature type="transmembrane region" description="Helical" evidence="8">
    <location>
        <begin position="446"/>
        <end position="468"/>
    </location>
</feature>
<dbReference type="InterPro" id="IPR000522">
    <property type="entry name" value="ABC_transptr_permease_BtuC"/>
</dbReference>
<keyword evidence="7 8" id="KW-0472">Membrane</keyword>
<feature type="transmembrane region" description="Helical" evidence="8">
    <location>
        <begin position="608"/>
        <end position="629"/>
    </location>
</feature>
<organism evidence="9 10">
    <name type="scientific">Paenibacillus apiarius</name>
    <dbReference type="NCBI Taxonomy" id="46240"/>
    <lineage>
        <taxon>Bacteria</taxon>
        <taxon>Bacillati</taxon>
        <taxon>Bacillota</taxon>
        <taxon>Bacilli</taxon>
        <taxon>Bacillales</taxon>
        <taxon>Paenibacillaceae</taxon>
        <taxon>Paenibacillus</taxon>
    </lineage>
</organism>